<feature type="transmembrane region" description="Helical" evidence="1">
    <location>
        <begin position="112"/>
        <end position="131"/>
    </location>
</feature>
<dbReference type="Pfam" id="PF05857">
    <property type="entry name" value="TraX"/>
    <property type="match status" value="2"/>
</dbReference>
<dbReference type="InterPro" id="IPR008875">
    <property type="entry name" value="TraX"/>
</dbReference>
<feature type="transmembrane region" description="Helical" evidence="1">
    <location>
        <begin position="211"/>
        <end position="230"/>
    </location>
</feature>
<feature type="transmembrane region" description="Helical" evidence="1">
    <location>
        <begin position="181"/>
        <end position="199"/>
    </location>
</feature>
<name>A0A0M0KH05_ALKHA</name>
<organism evidence="2">
    <name type="scientific">Halalkalibacterium halodurans</name>
    <name type="common">Bacillus halodurans</name>
    <dbReference type="NCBI Taxonomy" id="86665"/>
    <lineage>
        <taxon>Bacteria</taxon>
        <taxon>Bacillati</taxon>
        <taxon>Bacillota</taxon>
        <taxon>Bacilli</taxon>
        <taxon>Bacillales</taxon>
        <taxon>Bacillaceae</taxon>
        <taxon>Halalkalibacterium (ex Joshi et al. 2022)</taxon>
    </lineage>
</organism>
<gene>
    <name evidence="2" type="ORF">AMD02_02630</name>
</gene>
<evidence type="ECO:0000313" key="2">
    <source>
        <dbReference type="EMBL" id="KOO37867.1"/>
    </source>
</evidence>
<feature type="transmembrane region" description="Helical" evidence="1">
    <location>
        <begin position="32"/>
        <end position="50"/>
    </location>
</feature>
<evidence type="ECO:0000256" key="1">
    <source>
        <dbReference type="SAM" id="Phobius"/>
    </source>
</evidence>
<evidence type="ECO:0008006" key="3">
    <source>
        <dbReference type="Google" id="ProtNLM"/>
    </source>
</evidence>
<keyword evidence="1" id="KW-1133">Transmembrane helix</keyword>
<reference evidence="2" key="1">
    <citation type="submission" date="2015-08" db="EMBL/GenBank/DDBJ databases">
        <title>Complete DNA Sequence of Pseudomonas syringae pv. actinidiae, the Causal Agent of Kiwifruit Canker Disease.</title>
        <authorList>
            <person name="Rikkerink E.H.A."/>
            <person name="Fineran P.C."/>
        </authorList>
    </citation>
    <scope>NUCLEOTIDE SEQUENCE</scope>
    <source>
        <strain evidence="2">DSM 13666</strain>
    </source>
</reference>
<dbReference type="RefSeq" id="WP_053430361.1">
    <property type="nucleotide sequence ID" value="NZ_CP040441.1"/>
</dbReference>
<keyword evidence="1" id="KW-0812">Transmembrane</keyword>
<accession>A0A0M0KH05</accession>
<protein>
    <recommendedName>
        <fullName evidence="3">TraX protein</fullName>
    </recommendedName>
</protein>
<feature type="transmembrane region" description="Helical" evidence="1">
    <location>
        <begin position="62"/>
        <end position="80"/>
    </location>
</feature>
<sequence>MSNTKLKMIALCAMFIDHIGQFFPEMPEWFNWIGRIAAPIFIYCVVLGLKHTTDKRKYIIRIYFFSLGMAVVNMSLNQLFNHTYFYLWNNFFSSLFVVATVILLLDNFKAKHLFFFITWQVSTLILCFILVEKYEILGLNYLEGTYYFWGSVFGNILFIEGSFLGVFLGVIFYLTISNRTGLIILYSSFSFCFYILSLKLNGYSNPVIHTYFFPFAGYQWMMIFALPFLLLYNGSRGVGLKYFFYIFYPAHLIVLYLLALSRM</sequence>
<dbReference type="GeneID" id="87598957"/>
<feature type="transmembrane region" description="Helical" evidence="1">
    <location>
        <begin position="242"/>
        <end position="260"/>
    </location>
</feature>
<dbReference type="AlphaFoldDB" id="A0A0M0KH05"/>
<dbReference type="EMBL" id="LILD01000001">
    <property type="protein sequence ID" value="KOO37867.1"/>
    <property type="molecule type" value="Genomic_DNA"/>
</dbReference>
<feature type="transmembrane region" description="Helical" evidence="1">
    <location>
        <begin position="86"/>
        <end position="105"/>
    </location>
</feature>
<feature type="transmembrane region" description="Helical" evidence="1">
    <location>
        <begin position="146"/>
        <end position="174"/>
    </location>
</feature>
<keyword evidence="1" id="KW-0472">Membrane</keyword>
<proteinExistence type="predicted"/>
<dbReference type="PATRIC" id="fig|136160.3.peg.749"/>
<comment type="caution">
    <text evidence="2">The sequence shown here is derived from an EMBL/GenBank/DDBJ whole genome shotgun (WGS) entry which is preliminary data.</text>
</comment>